<dbReference type="PANTHER" id="PTHR42852:SF6">
    <property type="entry name" value="THIOL:DISULFIDE INTERCHANGE PROTEIN DSBE"/>
    <property type="match status" value="1"/>
</dbReference>
<dbReference type="PROSITE" id="PS51257">
    <property type="entry name" value="PROKAR_LIPOPROTEIN"/>
    <property type="match status" value="1"/>
</dbReference>
<evidence type="ECO:0000256" key="3">
    <source>
        <dbReference type="ARBA" id="ARBA00023157"/>
    </source>
</evidence>
<evidence type="ECO:0000256" key="2">
    <source>
        <dbReference type="ARBA" id="ARBA00022748"/>
    </source>
</evidence>
<dbReference type="EMBL" id="JANDHW010000003">
    <property type="protein sequence ID" value="MCP9611417.1"/>
    <property type="molecule type" value="Genomic_DNA"/>
</dbReference>
<dbReference type="SUPFAM" id="SSF52833">
    <property type="entry name" value="Thioredoxin-like"/>
    <property type="match status" value="1"/>
</dbReference>
<proteinExistence type="predicted"/>
<evidence type="ECO:0000313" key="7">
    <source>
        <dbReference type="EMBL" id="MCP9611417.1"/>
    </source>
</evidence>
<comment type="caution">
    <text evidence="7">The sequence shown here is derived from an EMBL/GenBank/DDBJ whole genome shotgun (WGS) entry which is preliminary data.</text>
</comment>
<feature type="chain" id="PRO_5047254263" evidence="5">
    <location>
        <begin position="22"/>
        <end position="385"/>
    </location>
</feature>
<dbReference type="InterPro" id="IPR050553">
    <property type="entry name" value="Thioredoxin_ResA/DsbE_sf"/>
</dbReference>
<keyword evidence="2" id="KW-0201">Cytochrome c-type biogenesis</keyword>
<evidence type="ECO:0000256" key="1">
    <source>
        <dbReference type="ARBA" id="ARBA00004196"/>
    </source>
</evidence>
<evidence type="ECO:0000313" key="8">
    <source>
        <dbReference type="Proteomes" id="UP001205603"/>
    </source>
</evidence>
<dbReference type="InterPro" id="IPR036249">
    <property type="entry name" value="Thioredoxin-like_sf"/>
</dbReference>
<dbReference type="Proteomes" id="UP001205603">
    <property type="component" value="Unassembled WGS sequence"/>
</dbReference>
<organism evidence="7 8">
    <name type="scientific">Coprobacter tertius</name>
    <dbReference type="NCBI Taxonomy" id="2944915"/>
    <lineage>
        <taxon>Bacteria</taxon>
        <taxon>Pseudomonadati</taxon>
        <taxon>Bacteroidota</taxon>
        <taxon>Bacteroidia</taxon>
        <taxon>Bacteroidales</taxon>
        <taxon>Barnesiellaceae</taxon>
        <taxon>Coprobacter</taxon>
    </lineage>
</organism>
<keyword evidence="4" id="KW-0676">Redox-active center</keyword>
<dbReference type="RefSeq" id="WP_255026168.1">
    <property type="nucleotide sequence ID" value="NZ_JANDHW010000003.1"/>
</dbReference>
<keyword evidence="5" id="KW-0732">Signal</keyword>
<dbReference type="Pfam" id="PF00578">
    <property type="entry name" value="AhpC-TSA"/>
    <property type="match status" value="1"/>
</dbReference>
<dbReference type="PANTHER" id="PTHR42852">
    <property type="entry name" value="THIOL:DISULFIDE INTERCHANGE PROTEIN DSBE"/>
    <property type="match status" value="1"/>
</dbReference>
<evidence type="ECO:0000256" key="5">
    <source>
        <dbReference type="SAM" id="SignalP"/>
    </source>
</evidence>
<dbReference type="InterPro" id="IPR000866">
    <property type="entry name" value="AhpC/TSA"/>
</dbReference>
<gene>
    <name evidence="7" type="ORF">NMU02_04855</name>
</gene>
<dbReference type="PROSITE" id="PS51352">
    <property type="entry name" value="THIOREDOXIN_2"/>
    <property type="match status" value="1"/>
</dbReference>
<dbReference type="InterPro" id="IPR013766">
    <property type="entry name" value="Thioredoxin_domain"/>
</dbReference>
<keyword evidence="8" id="KW-1185">Reference proteome</keyword>
<feature type="signal peptide" evidence="5">
    <location>
        <begin position="1"/>
        <end position="21"/>
    </location>
</feature>
<keyword evidence="3" id="KW-1015">Disulfide bond</keyword>
<evidence type="ECO:0000259" key="6">
    <source>
        <dbReference type="PROSITE" id="PS51352"/>
    </source>
</evidence>
<accession>A0ABT1MFK2</accession>
<protein>
    <submittedName>
        <fullName evidence="7">AhpC/TSA family protein</fullName>
    </submittedName>
</protein>
<sequence length="385" mass="43637">MRRICLFGVALLLFFSSCEQKKTVTGEVKGLTNDTLLVMRVDLDKYGKDLQDRFSDTIVAVDGKFAFDPAATGAVKLFIIPKEAVVSREGGGYIPGAKVAEFVLLPGEKVKLEGTLNATWFDYKLSGAPLAEELSRISSPWRYEQHTADSIEMLLHEGRVPFDSVAAQRREVYDKIREGKLDYIRTHLDNLAAGYYLAGMPMDTTIKYYALLSEDVKNSALKPMLDYYNEQIERYHMAQEAKNQVTEGTVAPDFTLKTDKGEDFTLSSLKGKYAVLDFWGSWCGYCIKGIPDMKKYYDKYKGKVEFVSIACRDNDEKWREALGKYEMPWIQVRNNDTDAATDLSIVYGIEGYPTKYILDGNGVIVSKIIGERPEFYKKLDELLEK</sequence>
<comment type="subcellular location">
    <subcellularLocation>
        <location evidence="1">Cell envelope</location>
    </subcellularLocation>
</comment>
<dbReference type="Gene3D" id="3.40.30.10">
    <property type="entry name" value="Glutaredoxin"/>
    <property type="match status" value="1"/>
</dbReference>
<reference evidence="7 8" key="1">
    <citation type="submission" date="2022-07" db="EMBL/GenBank/DDBJ databases">
        <title>Fecal culturing of patients with breast cancer.</title>
        <authorList>
            <person name="Teng N.M.Y."/>
            <person name="Kiu R."/>
            <person name="Evans R."/>
            <person name="Baker D.J."/>
            <person name="Zenner C."/>
            <person name="Robinson S.D."/>
            <person name="Hall L.J."/>
        </authorList>
    </citation>
    <scope>NUCLEOTIDE SEQUENCE [LARGE SCALE GENOMIC DNA]</scope>
    <source>
        <strain evidence="7 8">LH1063</strain>
    </source>
</reference>
<evidence type="ECO:0000256" key="4">
    <source>
        <dbReference type="ARBA" id="ARBA00023284"/>
    </source>
</evidence>
<name>A0ABT1MFK2_9BACT</name>
<dbReference type="CDD" id="cd02966">
    <property type="entry name" value="TlpA_like_family"/>
    <property type="match status" value="1"/>
</dbReference>
<feature type="domain" description="Thioredoxin" evidence="6">
    <location>
        <begin position="245"/>
        <end position="385"/>
    </location>
</feature>